<protein>
    <submittedName>
        <fullName evidence="2">Uncharacterized protein</fullName>
    </submittedName>
</protein>
<sequence length="113" mass="12518">MIRKKKPTTRKHCAESRSIQPNPSRDDAYIDPRLLSPSMGDFGMDDRDIDGEHELFEYAVLVGNVSTPTADMSHVHGHGEVEDGPADNNVPITPSGGTSKAECWKHMQKKKNC</sequence>
<accession>A0A804MM19</accession>
<proteinExistence type="predicted"/>
<dbReference type="FunCoup" id="A0A804MM19">
    <property type="interactions" value="473"/>
</dbReference>
<evidence type="ECO:0000313" key="3">
    <source>
        <dbReference type="Proteomes" id="UP000007305"/>
    </source>
</evidence>
<dbReference type="EnsemblPlants" id="Zm00001eb096540_T001">
    <property type="protein sequence ID" value="Zm00001eb096540_P001"/>
    <property type="gene ID" value="Zm00001eb096540"/>
</dbReference>
<evidence type="ECO:0000313" key="2">
    <source>
        <dbReference type="EnsemblPlants" id="Zm00001eb096540_P001"/>
    </source>
</evidence>
<dbReference type="Gramene" id="Zm00001eb096540_T001">
    <property type="protein sequence ID" value="Zm00001eb096540_P001"/>
    <property type="gene ID" value="Zm00001eb096540"/>
</dbReference>
<keyword evidence="3" id="KW-1185">Reference proteome</keyword>
<reference evidence="2" key="2">
    <citation type="submission" date="2019-07" db="EMBL/GenBank/DDBJ databases">
        <authorList>
            <person name="Seetharam A."/>
            <person name="Woodhouse M."/>
            <person name="Cannon E."/>
        </authorList>
    </citation>
    <scope>NUCLEOTIDE SEQUENCE [LARGE SCALE GENOMIC DNA]</scope>
    <source>
        <strain evidence="2">cv. B73</strain>
    </source>
</reference>
<feature type="region of interest" description="Disordered" evidence="1">
    <location>
        <begin position="1"/>
        <end position="31"/>
    </location>
</feature>
<feature type="compositionally biased region" description="Basic residues" evidence="1">
    <location>
        <begin position="1"/>
        <end position="11"/>
    </location>
</feature>
<feature type="region of interest" description="Disordered" evidence="1">
    <location>
        <begin position="70"/>
        <end position="103"/>
    </location>
</feature>
<evidence type="ECO:0000256" key="1">
    <source>
        <dbReference type="SAM" id="MobiDB-lite"/>
    </source>
</evidence>
<dbReference type="InParanoid" id="A0A804MM19"/>
<reference evidence="3" key="1">
    <citation type="submission" date="2015-12" db="EMBL/GenBank/DDBJ databases">
        <title>Update maize B73 reference genome by single molecule sequencing technologies.</title>
        <authorList>
            <consortium name="Maize Genome Sequencing Project"/>
            <person name="Ware D."/>
        </authorList>
    </citation>
    <scope>NUCLEOTIDE SEQUENCE [LARGE SCALE GENOMIC DNA]</scope>
    <source>
        <strain evidence="3">cv. B73</strain>
    </source>
</reference>
<name>A0A804MM19_MAIZE</name>
<reference evidence="2" key="3">
    <citation type="submission" date="2021-05" db="UniProtKB">
        <authorList>
            <consortium name="EnsemblPlants"/>
        </authorList>
    </citation>
    <scope>IDENTIFICATION</scope>
    <source>
        <strain evidence="2">cv. B73</strain>
    </source>
</reference>
<dbReference type="AlphaFoldDB" id="A0A804MM19"/>
<organism evidence="2 3">
    <name type="scientific">Zea mays</name>
    <name type="common">Maize</name>
    <dbReference type="NCBI Taxonomy" id="4577"/>
    <lineage>
        <taxon>Eukaryota</taxon>
        <taxon>Viridiplantae</taxon>
        <taxon>Streptophyta</taxon>
        <taxon>Embryophyta</taxon>
        <taxon>Tracheophyta</taxon>
        <taxon>Spermatophyta</taxon>
        <taxon>Magnoliopsida</taxon>
        <taxon>Liliopsida</taxon>
        <taxon>Poales</taxon>
        <taxon>Poaceae</taxon>
        <taxon>PACMAD clade</taxon>
        <taxon>Panicoideae</taxon>
        <taxon>Andropogonodae</taxon>
        <taxon>Andropogoneae</taxon>
        <taxon>Tripsacinae</taxon>
        <taxon>Zea</taxon>
    </lineage>
</organism>
<dbReference type="Proteomes" id="UP000007305">
    <property type="component" value="Chromosome 2"/>
</dbReference>